<reference evidence="7 8" key="1">
    <citation type="journal article" date="2019" name="Sci. Rep.">
        <title>Comparative genomics of chytrid fungi reveal insights into the obligate biotrophic and pathogenic lifestyle of Synchytrium endobioticum.</title>
        <authorList>
            <person name="van de Vossenberg B.T.L.H."/>
            <person name="Warris S."/>
            <person name="Nguyen H.D.T."/>
            <person name="van Gent-Pelzer M.P.E."/>
            <person name="Joly D.L."/>
            <person name="van de Geest H.C."/>
            <person name="Bonants P.J.M."/>
            <person name="Smith D.S."/>
            <person name="Levesque C.A."/>
            <person name="van der Lee T.A.J."/>
        </authorList>
    </citation>
    <scope>NUCLEOTIDE SEQUENCE [LARGE SCALE GENOMIC DNA]</scope>
    <source>
        <strain evidence="6 8">LEV6574</strain>
        <strain evidence="5 7">MB42</strain>
    </source>
</reference>
<evidence type="ECO:0000313" key="6">
    <source>
        <dbReference type="EMBL" id="TPX51266.1"/>
    </source>
</evidence>
<dbReference type="SUPFAM" id="SSF46785">
    <property type="entry name" value="Winged helix' DNA-binding domain"/>
    <property type="match status" value="1"/>
</dbReference>
<dbReference type="SMART" id="SM00339">
    <property type="entry name" value="FH"/>
    <property type="match status" value="1"/>
</dbReference>
<dbReference type="Gene3D" id="1.10.10.10">
    <property type="entry name" value="Winged helix-like DNA-binding domain superfamily/Winged helix DNA-binding domain"/>
    <property type="match status" value="1"/>
</dbReference>
<sequence length="464" mass="50238">MSSSPHATEGPNSDLSIMTSPSTGGLRYYIKSNSHPSSDTTESPDLSLESDYVDSSRSASGIGRLISLEGDLSTFSYGPPSPAHQELINPFPLSPAPISFPAVPPAGYSDNPASTALPTKIWDGLSVNSFASAGMNNDIATVDPAQMFARYPQQHDFASHPTIDLATFLLEEGQLNFLPDGNASAGGDDQILNYDNFLSPTASSTEALYGAAGPPTAKSPNTPYYIAKQDTTLQVDLAGNDAVRGPKKGRRVAVSSFNESRRGVVPAYKVVAVNRRLERLMHVNEGGGAISYWNNAAGATSPHTSRTFEAAQMKHGVPEVTLSSGPSPRLHSPTELLDLINQGVKQKVIRPDSIYNHAKPSGTFGELVYEALAAHPEQTMSVNGIYESMKMRYPYFQHASGWESSVRHALSHAKNVYRVVLDEKRKKQGLWTVDANHPRIDSKIKPKPVPRRRREGGSIFDISY</sequence>
<feature type="compositionally biased region" description="Polar residues" evidence="3">
    <location>
        <begin position="31"/>
        <end position="44"/>
    </location>
</feature>
<dbReference type="OrthoDB" id="5954824at2759"/>
<feature type="region of interest" description="Disordered" evidence="3">
    <location>
        <begin position="1"/>
        <end position="52"/>
    </location>
</feature>
<organism evidence="6 8">
    <name type="scientific">Synchytrium endobioticum</name>
    <dbReference type="NCBI Taxonomy" id="286115"/>
    <lineage>
        <taxon>Eukaryota</taxon>
        <taxon>Fungi</taxon>
        <taxon>Fungi incertae sedis</taxon>
        <taxon>Chytridiomycota</taxon>
        <taxon>Chytridiomycota incertae sedis</taxon>
        <taxon>Chytridiomycetes</taxon>
        <taxon>Synchytriales</taxon>
        <taxon>Synchytriaceae</taxon>
        <taxon>Synchytrium</taxon>
    </lineage>
</organism>
<keyword evidence="1 2" id="KW-0238">DNA-binding</keyword>
<dbReference type="EMBL" id="QEAM01000006">
    <property type="protein sequence ID" value="TPX51266.1"/>
    <property type="molecule type" value="Genomic_DNA"/>
</dbReference>
<dbReference type="InterPro" id="IPR036388">
    <property type="entry name" value="WH-like_DNA-bd_sf"/>
</dbReference>
<dbReference type="InterPro" id="IPR001766">
    <property type="entry name" value="Fork_head_dom"/>
</dbReference>
<feature type="DNA-binding region" description="Fork-head" evidence="2">
    <location>
        <begin position="359"/>
        <end position="454"/>
    </location>
</feature>
<keyword evidence="2" id="KW-0539">Nucleus</keyword>
<dbReference type="STRING" id="286115.A0A507DI96"/>
<dbReference type="GO" id="GO:0003700">
    <property type="term" value="F:DNA-binding transcription factor activity"/>
    <property type="evidence" value="ECO:0007669"/>
    <property type="project" value="InterPro"/>
</dbReference>
<dbReference type="AlphaFoldDB" id="A0A507DI96"/>
<feature type="domain" description="Fork-head" evidence="4">
    <location>
        <begin position="359"/>
        <end position="454"/>
    </location>
</feature>
<dbReference type="Proteomes" id="UP000317494">
    <property type="component" value="Unassembled WGS sequence"/>
</dbReference>
<keyword evidence="7" id="KW-1185">Reference proteome</keyword>
<name>A0A507DI96_9FUNG</name>
<evidence type="ECO:0000256" key="2">
    <source>
        <dbReference type="PROSITE-ProRule" id="PRU00089"/>
    </source>
</evidence>
<evidence type="ECO:0000256" key="3">
    <source>
        <dbReference type="SAM" id="MobiDB-lite"/>
    </source>
</evidence>
<gene>
    <name evidence="6" type="ORF">SeLEV6574_g00369</name>
    <name evidence="5" type="ORF">SeMB42_g03534</name>
</gene>
<proteinExistence type="predicted"/>
<evidence type="ECO:0000313" key="7">
    <source>
        <dbReference type="Proteomes" id="UP000317494"/>
    </source>
</evidence>
<feature type="compositionally biased region" description="Polar residues" evidence="3">
    <location>
        <begin position="1"/>
        <end position="23"/>
    </location>
</feature>
<protein>
    <recommendedName>
        <fullName evidence="4">Fork-head domain-containing protein</fullName>
    </recommendedName>
</protein>
<dbReference type="Proteomes" id="UP000320475">
    <property type="component" value="Unassembled WGS sequence"/>
</dbReference>
<comment type="subcellular location">
    <subcellularLocation>
        <location evidence="2">Nucleus</location>
    </subcellularLocation>
</comment>
<dbReference type="PROSITE" id="PS50039">
    <property type="entry name" value="FORK_HEAD_3"/>
    <property type="match status" value="1"/>
</dbReference>
<evidence type="ECO:0000313" key="5">
    <source>
        <dbReference type="EMBL" id="TPX46902.1"/>
    </source>
</evidence>
<accession>A0A507DI96</accession>
<dbReference type="EMBL" id="QEAN01000126">
    <property type="protein sequence ID" value="TPX46902.1"/>
    <property type="molecule type" value="Genomic_DNA"/>
</dbReference>
<comment type="caution">
    <text evidence="6">The sequence shown here is derived from an EMBL/GenBank/DDBJ whole genome shotgun (WGS) entry which is preliminary data.</text>
</comment>
<evidence type="ECO:0000259" key="4">
    <source>
        <dbReference type="PROSITE" id="PS50039"/>
    </source>
</evidence>
<evidence type="ECO:0000313" key="8">
    <source>
        <dbReference type="Proteomes" id="UP000320475"/>
    </source>
</evidence>
<dbReference type="VEuPathDB" id="FungiDB:SeMB42_g03534"/>
<dbReference type="Pfam" id="PF00250">
    <property type="entry name" value="Forkhead"/>
    <property type="match status" value="1"/>
</dbReference>
<dbReference type="GO" id="GO:0043565">
    <property type="term" value="F:sequence-specific DNA binding"/>
    <property type="evidence" value="ECO:0007669"/>
    <property type="project" value="InterPro"/>
</dbReference>
<dbReference type="GO" id="GO:0005634">
    <property type="term" value="C:nucleus"/>
    <property type="evidence" value="ECO:0007669"/>
    <property type="project" value="UniProtKB-SubCell"/>
</dbReference>
<evidence type="ECO:0000256" key="1">
    <source>
        <dbReference type="ARBA" id="ARBA00023125"/>
    </source>
</evidence>
<dbReference type="InterPro" id="IPR036390">
    <property type="entry name" value="WH_DNA-bd_sf"/>
</dbReference>